<organism evidence="1 2">
    <name type="scientific">Tanacetum coccineum</name>
    <dbReference type="NCBI Taxonomy" id="301880"/>
    <lineage>
        <taxon>Eukaryota</taxon>
        <taxon>Viridiplantae</taxon>
        <taxon>Streptophyta</taxon>
        <taxon>Embryophyta</taxon>
        <taxon>Tracheophyta</taxon>
        <taxon>Spermatophyta</taxon>
        <taxon>Magnoliopsida</taxon>
        <taxon>eudicotyledons</taxon>
        <taxon>Gunneridae</taxon>
        <taxon>Pentapetalae</taxon>
        <taxon>asterids</taxon>
        <taxon>campanulids</taxon>
        <taxon>Asterales</taxon>
        <taxon>Asteraceae</taxon>
        <taxon>Asteroideae</taxon>
        <taxon>Anthemideae</taxon>
        <taxon>Anthemidinae</taxon>
        <taxon>Tanacetum</taxon>
    </lineage>
</organism>
<gene>
    <name evidence="1" type="ORF">Tco_0993164</name>
</gene>
<dbReference type="EMBL" id="BQNB010016988">
    <property type="protein sequence ID" value="GJT58110.1"/>
    <property type="molecule type" value="Genomic_DNA"/>
</dbReference>
<comment type="caution">
    <text evidence="1">The sequence shown here is derived from an EMBL/GenBank/DDBJ whole genome shotgun (WGS) entry which is preliminary data.</text>
</comment>
<reference evidence="1" key="1">
    <citation type="journal article" date="2022" name="Int. J. Mol. Sci.">
        <title>Draft Genome of Tanacetum Coccineum: Genomic Comparison of Closely Related Tanacetum-Family Plants.</title>
        <authorList>
            <person name="Yamashiro T."/>
            <person name="Shiraishi A."/>
            <person name="Nakayama K."/>
            <person name="Satake H."/>
        </authorList>
    </citation>
    <scope>NUCLEOTIDE SEQUENCE</scope>
</reference>
<keyword evidence="2" id="KW-1185">Reference proteome</keyword>
<protein>
    <submittedName>
        <fullName evidence="1">Uncharacterized protein</fullName>
    </submittedName>
</protein>
<evidence type="ECO:0000313" key="1">
    <source>
        <dbReference type="EMBL" id="GJT58110.1"/>
    </source>
</evidence>
<dbReference type="Proteomes" id="UP001151760">
    <property type="component" value="Unassembled WGS sequence"/>
</dbReference>
<reference evidence="1" key="2">
    <citation type="submission" date="2022-01" db="EMBL/GenBank/DDBJ databases">
        <authorList>
            <person name="Yamashiro T."/>
            <person name="Shiraishi A."/>
            <person name="Satake H."/>
            <person name="Nakayama K."/>
        </authorList>
    </citation>
    <scope>NUCLEOTIDE SEQUENCE</scope>
</reference>
<name>A0ABQ5F5G0_9ASTR</name>
<evidence type="ECO:0000313" key="2">
    <source>
        <dbReference type="Proteomes" id="UP001151760"/>
    </source>
</evidence>
<accession>A0ABQ5F5G0</accession>
<sequence length="176" mass="20364">MPPCRSNRFCGENEADPAFTAADVEIMGFRKKMGCANPIDINVWLERFRKRENLQLSVQQSTSVRQKKCDSTYREVLQRFGMRRSVQGQILNTKFTDVAQVANASYWMESTKSPMFKEQADAIQLFYIMIEGDLRFLQVAAKAHSSLVGELYTHMQNRIVFFAEEDEAWKLFNSIV</sequence>
<proteinExistence type="predicted"/>